<dbReference type="Proteomes" id="UP000237144">
    <property type="component" value="Unassembled WGS sequence"/>
</dbReference>
<proteinExistence type="inferred from homology"/>
<dbReference type="OrthoDB" id="41492at2759"/>
<keyword evidence="3" id="KW-1185">Reference proteome</keyword>
<dbReference type="InterPro" id="IPR023401">
    <property type="entry name" value="ODC_N"/>
</dbReference>
<comment type="caution">
    <text evidence="2">The sequence shown here is derived from an EMBL/GenBank/DDBJ whole genome shotgun (WGS) entry which is preliminary data.</text>
</comment>
<dbReference type="Pfam" id="PF02423">
    <property type="entry name" value="OCD_Mu_crystall"/>
    <property type="match status" value="1"/>
</dbReference>
<name>A0A2S5B1C2_9BASI</name>
<dbReference type="Gene3D" id="3.30.1780.10">
    <property type="entry name" value="ornithine cyclodeaminase, domain 1"/>
    <property type="match status" value="1"/>
</dbReference>
<dbReference type="PANTHER" id="PTHR13812">
    <property type="entry name" value="KETIMINE REDUCTASE MU-CRYSTALLIN"/>
    <property type="match status" value="1"/>
</dbReference>
<evidence type="ECO:0000313" key="3">
    <source>
        <dbReference type="Proteomes" id="UP000237144"/>
    </source>
</evidence>
<dbReference type="STRING" id="741276.A0A2S5B1C2"/>
<dbReference type="PIRSF" id="PIRSF001439">
    <property type="entry name" value="CryM"/>
    <property type="match status" value="1"/>
</dbReference>
<dbReference type="EMBL" id="PJQD01000116">
    <property type="protein sequence ID" value="POY70461.1"/>
    <property type="molecule type" value="Genomic_DNA"/>
</dbReference>
<comment type="similarity">
    <text evidence="1">Belongs to the ornithine cyclodeaminase/mu-crystallin family.</text>
</comment>
<accession>A0A2S5B1C2</accession>
<evidence type="ECO:0008006" key="4">
    <source>
        <dbReference type="Google" id="ProtNLM"/>
    </source>
</evidence>
<evidence type="ECO:0000313" key="2">
    <source>
        <dbReference type="EMBL" id="POY70461.1"/>
    </source>
</evidence>
<organism evidence="2 3">
    <name type="scientific">Rhodotorula taiwanensis</name>
    <dbReference type="NCBI Taxonomy" id="741276"/>
    <lineage>
        <taxon>Eukaryota</taxon>
        <taxon>Fungi</taxon>
        <taxon>Dikarya</taxon>
        <taxon>Basidiomycota</taxon>
        <taxon>Pucciniomycotina</taxon>
        <taxon>Microbotryomycetes</taxon>
        <taxon>Sporidiobolales</taxon>
        <taxon>Sporidiobolaceae</taxon>
        <taxon>Rhodotorula</taxon>
    </lineage>
</organism>
<gene>
    <name evidence="2" type="ORF">BMF94_6529</name>
</gene>
<dbReference type="InterPro" id="IPR036291">
    <property type="entry name" value="NAD(P)-bd_dom_sf"/>
</dbReference>
<dbReference type="AlphaFoldDB" id="A0A2S5B1C2"/>
<dbReference type="Gene3D" id="3.40.50.720">
    <property type="entry name" value="NAD(P)-binding Rossmann-like Domain"/>
    <property type="match status" value="1"/>
</dbReference>
<dbReference type="PANTHER" id="PTHR13812:SF19">
    <property type="entry name" value="KETIMINE REDUCTASE MU-CRYSTALLIN"/>
    <property type="match status" value="1"/>
</dbReference>
<evidence type="ECO:0000256" key="1">
    <source>
        <dbReference type="ARBA" id="ARBA00008903"/>
    </source>
</evidence>
<sequence>MAKTLGAISAARDSEAAGPAAVQNPLRISTESRSHKTLYMPSRLATAETADTAIKVVAVPTPDCTLSGLPGTTLLMNESTGAVRALVNSAELTGLRTAAASALATRTLAQPDSRSLVIFGSGVQAYFHARLILELFPSLEHVDFIVRSRNERTSSLCAKLSQRFDSVTVQVREAGEVDDVLPRADIVCTCVPSTSPLFDVGMLKGTVHINAIGSYTPRMFEFPPELVSEAEAACIPQILVDSRSACLAEAGELIAARVAPERTTELGELFDPVSGRLREDEKATKAMADLRRAGKSLFKCVGIGGMDVAITRLVVDVAEKQGTGSIVAY</sequence>
<reference evidence="2 3" key="1">
    <citation type="journal article" date="2018" name="Front. Microbiol.">
        <title>Prospects for Fungal Bioremediation of Acidic Radioactive Waste Sites: Characterization and Genome Sequence of Rhodotorula taiwanensis MD1149.</title>
        <authorList>
            <person name="Tkavc R."/>
            <person name="Matrosova V.Y."/>
            <person name="Grichenko O.E."/>
            <person name="Gostincar C."/>
            <person name="Volpe R.P."/>
            <person name="Klimenkova P."/>
            <person name="Gaidamakova E.K."/>
            <person name="Zhou C.E."/>
            <person name="Stewart B.J."/>
            <person name="Lyman M.G."/>
            <person name="Malfatti S.A."/>
            <person name="Rubinfeld B."/>
            <person name="Courtot M."/>
            <person name="Singh J."/>
            <person name="Dalgard C.L."/>
            <person name="Hamilton T."/>
            <person name="Frey K.G."/>
            <person name="Gunde-Cimerman N."/>
            <person name="Dugan L."/>
            <person name="Daly M.J."/>
        </authorList>
    </citation>
    <scope>NUCLEOTIDE SEQUENCE [LARGE SCALE GENOMIC DNA]</scope>
    <source>
        <strain evidence="2 3">MD1149</strain>
    </source>
</reference>
<dbReference type="SUPFAM" id="SSF51735">
    <property type="entry name" value="NAD(P)-binding Rossmann-fold domains"/>
    <property type="match status" value="1"/>
</dbReference>
<dbReference type="InterPro" id="IPR003462">
    <property type="entry name" value="ODC_Mu_crystall"/>
</dbReference>
<dbReference type="GO" id="GO:0005737">
    <property type="term" value="C:cytoplasm"/>
    <property type="evidence" value="ECO:0007669"/>
    <property type="project" value="TreeGrafter"/>
</dbReference>
<protein>
    <recommendedName>
        <fullName evidence="4">Ornithine cyclodeaminase</fullName>
    </recommendedName>
</protein>